<evidence type="ECO:0000313" key="1">
    <source>
        <dbReference type="EMBL" id="OGE79745.1"/>
    </source>
</evidence>
<reference evidence="1 2" key="1">
    <citation type="journal article" date="2016" name="Nat. Commun.">
        <title>Thousands of microbial genomes shed light on interconnected biogeochemical processes in an aquifer system.</title>
        <authorList>
            <person name="Anantharaman K."/>
            <person name="Brown C.T."/>
            <person name="Hug L.A."/>
            <person name="Sharon I."/>
            <person name="Castelle C.J."/>
            <person name="Probst A.J."/>
            <person name="Thomas B.C."/>
            <person name="Singh A."/>
            <person name="Wilkins M.J."/>
            <person name="Karaoz U."/>
            <person name="Brodie E.L."/>
            <person name="Williams K.H."/>
            <person name="Hubbard S.S."/>
            <person name="Banfield J.F."/>
        </authorList>
    </citation>
    <scope>NUCLEOTIDE SEQUENCE [LARGE SCALE GENOMIC DNA]</scope>
</reference>
<name>A0A1F5NPY0_9BACT</name>
<proteinExistence type="predicted"/>
<protein>
    <submittedName>
        <fullName evidence="1">Uncharacterized protein</fullName>
    </submittedName>
</protein>
<comment type="caution">
    <text evidence="1">The sequence shown here is derived from an EMBL/GenBank/DDBJ whole genome shotgun (WGS) entry which is preliminary data.</text>
</comment>
<sequence length="205" mass="24376">MFNFLKKKVNPFQIAAYLAMEPSKYMEGIEKSATDFLDKNPEYRDLRNQILDEMQWIIIACGVISIRILSDIKTSKEVEQQLLVVYSRIHETNNKKTPFTPDFLKKLEYKIDGYLVRFNRGLVLRDLEKSSPEVLFNEAIKDFANETMKYITGKSRAKEITDWEDIDKLQERTEEEDALEQYINRGIRQFIPQFKEHFRNFKIES</sequence>
<dbReference type="Proteomes" id="UP000176233">
    <property type="component" value="Unassembled WGS sequence"/>
</dbReference>
<dbReference type="EMBL" id="MFEJ01000029">
    <property type="protein sequence ID" value="OGE79745.1"/>
    <property type="molecule type" value="Genomic_DNA"/>
</dbReference>
<gene>
    <name evidence="1" type="ORF">A2660_02010</name>
</gene>
<accession>A0A1F5NPY0</accession>
<dbReference type="AlphaFoldDB" id="A0A1F5NPY0"/>
<organism evidence="1 2">
    <name type="scientific">Candidatus Doudnabacteria bacterium RIFCSPHIGHO2_01_FULL_45_18</name>
    <dbReference type="NCBI Taxonomy" id="1817823"/>
    <lineage>
        <taxon>Bacteria</taxon>
        <taxon>Candidatus Doudnaibacteriota</taxon>
    </lineage>
</organism>
<evidence type="ECO:0000313" key="2">
    <source>
        <dbReference type="Proteomes" id="UP000176233"/>
    </source>
</evidence>